<evidence type="ECO:0000313" key="1">
    <source>
        <dbReference type="EMBL" id="MCJ8208684.1"/>
    </source>
</evidence>
<evidence type="ECO:0000313" key="2">
    <source>
        <dbReference type="Proteomes" id="UP001139450"/>
    </source>
</evidence>
<gene>
    <name evidence="1" type="ORF">MUY27_03125</name>
</gene>
<protein>
    <submittedName>
        <fullName evidence="1">Glycosyltransferase family 1 protein</fullName>
    </submittedName>
</protein>
<name>A0A9X1X4V2_9SPHI</name>
<dbReference type="RefSeq" id="WP_245128513.1">
    <property type="nucleotide sequence ID" value="NZ_JALJEJ010000001.1"/>
</dbReference>
<dbReference type="EMBL" id="JALJEJ010000001">
    <property type="protein sequence ID" value="MCJ8208684.1"/>
    <property type="molecule type" value="Genomic_DNA"/>
</dbReference>
<dbReference type="Pfam" id="PF13692">
    <property type="entry name" value="Glyco_trans_1_4"/>
    <property type="match status" value="1"/>
</dbReference>
<dbReference type="Gene3D" id="3.40.50.2000">
    <property type="entry name" value="Glycogen Phosphorylase B"/>
    <property type="match status" value="1"/>
</dbReference>
<keyword evidence="2" id="KW-1185">Reference proteome</keyword>
<dbReference type="AlphaFoldDB" id="A0A9X1X4V2"/>
<organism evidence="1 2">
    <name type="scientific">Mucilaginibacter straminoryzae</name>
    <dbReference type="NCBI Taxonomy" id="2932774"/>
    <lineage>
        <taxon>Bacteria</taxon>
        <taxon>Pseudomonadati</taxon>
        <taxon>Bacteroidota</taxon>
        <taxon>Sphingobacteriia</taxon>
        <taxon>Sphingobacteriales</taxon>
        <taxon>Sphingobacteriaceae</taxon>
        <taxon>Mucilaginibacter</taxon>
    </lineage>
</organism>
<dbReference type="Proteomes" id="UP001139450">
    <property type="component" value="Unassembled WGS sequence"/>
</dbReference>
<reference evidence="1" key="1">
    <citation type="submission" date="2022-04" db="EMBL/GenBank/DDBJ databases">
        <title>Mucilaginibacter sp. RS28 isolated from freshwater.</title>
        <authorList>
            <person name="Ko S.-R."/>
        </authorList>
    </citation>
    <scope>NUCLEOTIDE SEQUENCE</scope>
    <source>
        <strain evidence="1">RS28</strain>
    </source>
</reference>
<comment type="caution">
    <text evidence="1">The sequence shown here is derived from an EMBL/GenBank/DDBJ whole genome shotgun (WGS) entry which is preliminary data.</text>
</comment>
<dbReference type="PANTHER" id="PTHR12526:SF630">
    <property type="entry name" value="GLYCOSYLTRANSFERASE"/>
    <property type="match status" value="1"/>
</dbReference>
<dbReference type="PANTHER" id="PTHR12526">
    <property type="entry name" value="GLYCOSYLTRANSFERASE"/>
    <property type="match status" value="1"/>
</dbReference>
<accession>A0A9X1X4V2</accession>
<dbReference type="SUPFAM" id="SSF53756">
    <property type="entry name" value="UDP-Glycosyltransferase/glycogen phosphorylase"/>
    <property type="match status" value="1"/>
</dbReference>
<proteinExistence type="predicted"/>
<sequence>MIQSIFKIFTWNVNPAYLFNLSQANVLIYVPVKDSNKPGYQGRGNYYPYPDNVVEVPASEVCFLDIDAILFQSKENYLHDQYDILSQNQRELPKFYLEHEPPRPHPTNSQHIVHDTNVTIVHVSHYNDLMWDNNAQESVVIEPGAPDAEINYSGNKPRGLVLLDHLPAKGRWLGLDVFLKVREHIPLDLIGHGNGTLGVRDASFEQLPYLLSEYRFVFSPVRYSTSCQQLYQAMMAGAPVVGLATVGLSTVVTDSSTGFVSTNVNQLIRSMQQLIDDRDLAGNIGKAGQQVAKDRFSLQRFIYQWESLLTDKISKKQARPYLALV</sequence>